<name>A0ABX1BPB8_9ACTN</name>
<feature type="chain" id="PRO_5045224696" description="Peptidase inhibitor family I36 protein" evidence="1">
    <location>
        <begin position="28"/>
        <end position="155"/>
    </location>
</feature>
<evidence type="ECO:0000313" key="3">
    <source>
        <dbReference type="Proteomes" id="UP000695264"/>
    </source>
</evidence>
<evidence type="ECO:0008006" key="4">
    <source>
        <dbReference type="Google" id="ProtNLM"/>
    </source>
</evidence>
<evidence type="ECO:0000256" key="1">
    <source>
        <dbReference type="SAM" id="SignalP"/>
    </source>
</evidence>
<keyword evidence="1" id="KW-0732">Signal</keyword>
<dbReference type="RefSeq" id="WP_168100190.1">
    <property type="nucleotide sequence ID" value="NZ_JAATEN010000002.1"/>
</dbReference>
<protein>
    <recommendedName>
        <fullName evidence="4">Peptidase inhibitor family I36 protein</fullName>
    </recommendedName>
</protein>
<gene>
    <name evidence="2" type="ORF">HCK00_03225</name>
</gene>
<organism evidence="2 3">
    <name type="scientific">Streptomyces zingiberis</name>
    <dbReference type="NCBI Taxonomy" id="2053010"/>
    <lineage>
        <taxon>Bacteria</taxon>
        <taxon>Bacillati</taxon>
        <taxon>Actinomycetota</taxon>
        <taxon>Actinomycetes</taxon>
        <taxon>Kitasatosporales</taxon>
        <taxon>Streptomycetaceae</taxon>
        <taxon>Streptomyces</taxon>
    </lineage>
</organism>
<sequence length="155" mass="16309">MRKTIAALAALGAASLGVLVPAGTAQASTACDNAWRALPAGYMAAYENANCGGDLLGRTPGEDSNWGNSQGAFQGSDTNRASSVLNAGTTDTAWTVVQFFNGTGTGWTGGYSCLKRSEFYADNLTDDYFTSGHVVNDNISSHRWVRTGDCSRFMT</sequence>
<keyword evidence="3" id="KW-1185">Reference proteome</keyword>
<comment type="caution">
    <text evidence="2">The sequence shown here is derived from an EMBL/GenBank/DDBJ whole genome shotgun (WGS) entry which is preliminary data.</text>
</comment>
<dbReference type="PROSITE" id="PS51257">
    <property type="entry name" value="PROKAR_LIPOPROTEIN"/>
    <property type="match status" value="1"/>
</dbReference>
<accession>A0ABX1BPB8</accession>
<feature type="signal peptide" evidence="1">
    <location>
        <begin position="1"/>
        <end position="27"/>
    </location>
</feature>
<dbReference type="EMBL" id="JAATEN010000002">
    <property type="protein sequence ID" value="NJP99578.1"/>
    <property type="molecule type" value="Genomic_DNA"/>
</dbReference>
<evidence type="ECO:0000313" key="2">
    <source>
        <dbReference type="EMBL" id="NJP99578.1"/>
    </source>
</evidence>
<dbReference type="Proteomes" id="UP000695264">
    <property type="component" value="Unassembled WGS sequence"/>
</dbReference>
<proteinExistence type="predicted"/>
<reference evidence="2 3" key="1">
    <citation type="submission" date="2020-03" db="EMBL/GenBank/DDBJ databases">
        <title>WGS of actinomycetes isolated from Thailand.</title>
        <authorList>
            <person name="Thawai C."/>
        </authorList>
    </citation>
    <scope>NUCLEOTIDE SEQUENCE [LARGE SCALE GENOMIC DNA]</scope>
    <source>
        <strain evidence="2 3">PLAI 1-29</strain>
    </source>
</reference>